<evidence type="ECO:0000313" key="7">
    <source>
        <dbReference type="Proteomes" id="UP001369958"/>
    </source>
</evidence>
<dbReference type="InterPro" id="IPR002142">
    <property type="entry name" value="Peptidase_S49"/>
</dbReference>
<accession>A0ABZ2HZL4</accession>
<dbReference type="EMBL" id="CP146275">
    <property type="protein sequence ID" value="WWT32068.1"/>
    <property type="molecule type" value="Genomic_DNA"/>
</dbReference>
<keyword evidence="7" id="KW-1185">Reference proteome</keyword>
<keyword evidence="3" id="KW-0378">Hydrolase</keyword>
<proteinExistence type="inferred from homology"/>
<evidence type="ECO:0000256" key="1">
    <source>
        <dbReference type="ARBA" id="ARBA00008683"/>
    </source>
</evidence>
<dbReference type="Proteomes" id="UP001369958">
    <property type="component" value="Chromosome"/>
</dbReference>
<evidence type="ECO:0000259" key="5">
    <source>
        <dbReference type="Pfam" id="PF01343"/>
    </source>
</evidence>
<evidence type="ECO:0000256" key="2">
    <source>
        <dbReference type="ARBA" id="ARBA00022670"/>
    </source>
</evidence>
<dbReference type="RefSeq" id="WP_338607533.1">
    <property type="nucleotide sequence ID" value="NZ_CP146275.1"/>
</dbReference>
<dbReference type="PANTHER" id="PTHR42987">
    <property type="entry name" value="PEPTIDASE S49"/>
    <property type="match status" value="1"/>
</dbReference>
<dbReference type="Gene3D" id="6.20.330.10">
    <property type="match status" value="1"/>
</dbReference>
<dbReference type="Gene3D" id="3.90.226.10">
    <property type="entry name" value="2-enoyl-CoA Hydratase, Chain A, domain 1"/>
    <property type="match status" value="1"/>
</dbReference>
<gene>
    <name evidence="6" type="ORF">V6617_13765</name>
</gene>
<comment type="similarity">
    <text evidence="1">Belongs to the peptidase S49 family.</text>
</comment>
<keyword evidence="4" id="KW-0720">Serine protease</keyword>
<evidence type="ECO:0000256" key="3">
    <source>
        <dbReference type="ARBA" id="ARBA00022801"/>
    </source>
</evidence>
<dbReference type="PANTHER" id="PTHR42987:SF8">
    <property type="entry name" value="PROTEINASE"/>
    <property type="match status" value="1"/>
</dbReference>
<dbReference type="Pfam" id="PF01343">
    <property type="entry name" value="Peptidase_S49"/>
    <property type="match status" value="1"/>
</dbReference>
<protein>
    <submittedName>
        <fullName evidence="6">S49 family peptidase</fullName>
    </submittedName>
</protein>
<evidence type="ECO:0000313" key="6">
    <source>
        <dbReference type="EMBL" id="WWT32068.1"/>
    </source>
</evidence>
<dbReference type="CDD" id="cd07023">
    <property type="entry name" value="S49_Sppa_N_C"/>
    <property type="match status" value="1"/>
</dbReference>
<name>A0ABZ2HZL4_9HYPH</name>
<organism evidence="6 7">
    <name type="scientific">Pelagibacterium nitratireducens</name>
    <dbReference type="NCBI Taxonomy" id="1046114"/>
    <lineage>
        <taxon>Bacteria</taxon>
        <taxon>Pseudomonadati</taxon>
        <taxon>Pseudomonadota</taxon>
        <taxon>Alphaproteobacteria</taxon>
        <taxon>Hyphomicrobiales</taxon>
        <taxon>Devosiaceae</taxon>
        <taxon>Pelagibacterium</taxon>
    </lineage>
</organism>
<dbReference type="SUPFAM" id="SSF52096">
    <property type="entry name" value="ClpP/crotonase"/>
    <property type="match status" value="1"/>
</dbReference>
<evidence type="ECO:0000256" key="4">
    <source>
        <dbReference type="ARBA" id="ARBA00022825"/>
    </source>
</evidence>
<dbReference type="InterPro" id="IPR029045">
    <property type="entry name" value="ClpP/crotonase-like_dom_sf"/>
</dbReference>
<keyword evidence="2" id="KW-0645">Protease</keyword>
<feature type="domain" description="Peptidase S49" evidence="5">
    <location>
        <begin position="95"/>
        <end position="232"/>
    </location>
</feature>
<sequence length="287" mass="31207">MTAFSDGQIEAPKRPWYKRFFGNRGPVIPVVRLQGVISQDLKPGRLNIASVAPLLEKAFKIKKAPVVAIVVNSPGGSPVQSRLIAQRIRQLADHHEKRVLVFVEDAAASGGYFIASAGDEIIADPSSLVGSIGVVMASFGFVDAIAKLGIDRRLYTAGKNKSTLDPFLPEKPEDVARIKQLELDIHEVFIDHVKSRRASKITLADDEIYTGEFWTAKRGLAMGLVDSLGDLHGTLRERFGKEVTIKSIAPKKSLLQLPNFGLSAGGDVAGDVMAKIEDREAWSRLGL</sequence>
<dbReference type="InterPro" id="IPR047272">
    <property type="entry name" value="S49_SppA_C"/>
</dbReference>
<reference evidence="6 7" key="1">
    <citation type="submission" date="2024-02" db="EMBL/GenBank/DDBJ databases">
        <title>Complete genome sequence of Pelagibacterium nitratireducens ZH15.</title>
        <authorList>
            <person name="Zhao L.H."/>
        </authorList>
    </citation>
    <scope>NUCLEOTIDE SEQUENCE [LARGE SCALE GENOMIC DNA]</scope>
    <source>
        <strain evidence="6 7">ZH15</strain>
    </source>
</reference>